<protein>
    <recommendedName>
        <fullName evidence="2">SMODS and SLOG-associating 2TM effector domain-containing protein</fullName>
    </recommendedName>
</protein>
<feature type="transmembrane region" description="Helical" evidence="1">
    <location>
        <begin position="182"/>
        <end position="202"/>
    </location>
</feature>
<proteinExistence type="predicted"/>
<keyword evidence="1" id="KW-0472">Membrane</keyword>
<comment type="caution">
    <text evidence="3">The sequence shown here is derived from an EMBL/GenBank/DDBJ whole genome shotgun (WGS) entry which is preliminary data.</text>
</comment>
<reference evidence="3" key="2">
    <citation type="submission" date="2021-08" db="EMBL/GenBank/DDBJ databases">
        <authorList>
            <person name="Tani A."/>
            <person name="Ola A."/>
            <person name="Ogura Y."/>
            <person name="Katsura K."/>
            <person name="Hayashi T."/>
        </authorList>
    </citation>
    <scope>NUCLEOTIDE SEQUENCE</scope>
    <source>
        <strain evidence="3">DSM 19015</strain>
    </source>
</reference>
<keyword evidence="4" id="KW-1185">Reference proteome</keyword>
<evidence type="ECO:0000259" key="2">
    <source>
        <dbReference type="Pfam" id="PF18160"/>
    </source>
</evidence>
<sequence length="203" mass="23198">MQNHPSRATDHLLSKMWKTKGSRFNAHARLRARHWASILATSLLSMYLAALSLCQLTFADTLSPVENKILSIGGVVVSIFLIIITLVETAKNYLGDAEKMHLSALAISELYNRFQALTMDEADAQRLKFNDGYSDALKAIPVDHKDIDYKRFMIRSSQDLNITGLRYGALVLEYVFRWLWEFSLYLALILLPLISLIIFLLYR</sequence>
<dbReference type="RefSeq" id="WP_238246712.1">
    <property type="nucleotide sequence ID" value="NZ_BPQP01000099.1"/>
</dbReference>
<feature type="transmembrane region" description="Helical" evidence="1">
    <location>
        <begin position="69"/>
        <end position="90"/>
    </location>
</feature>
<keyword evidence="1" id="KW-0812">Transmembrane</keyword>
<reference evidence="3" key="1">
    <citation type="journal article" date="2021" name="Front. Microbiol.">
        <title>Comprehensive Comparative Genomics and Phenotyping of Methylobacterium Species.</title>
        <authorList>
            <person name="Alessa O."/>
            <person name="Ogura Y."/>
            <person name="Fujitani Y."/>
            <person name="Takami H."/>
            <person name="Hayashi T."/>
            <person name="Sahin N."/>
            <person name="Tani A."/>
        </authorList>
    </citation>
    <scope>NUCLEOTIDE SEQUENCE</scope>
    <source>
        <strain evidence="3">DSM 19015</strain>
    </source>
</reference>
<dbReference type="InterPro" id="IPR041115">
    <property type="entry name" value="SLATT_5"/>
</dbReference>
<dbReference type="EMBL" id="BPQP01000099">
    <property type="protein sequence ID" value="GJD97656.1"/>
    <property type="molecule type" value="Genomic_DNA"/>
</dbReference>
<dbReference type="Proteomes" id="UP001055125">
    <property type="component" value="Unassembled WGS sequence"/>
</dbReference>
<evidence type="ECO:0000313" key="3">
    <source>
        <dbReference type="EMBL" id="GJD97656.1"/>
    </source>
</evidence>
<accession>A0ABQ4S3D9</accession>
<dbReference type="NCBIfam" id="NF033631">
    <property type="entry name" value="SLATT_5"/>
    <property type="match status" value="1"/>
</dbReference>
<evidence type="ECO:0000256" key="1">
    <source>
        <dbReference type="SAM" id="Phobius"/>
    </source>
</evidence>
<organism evidence="3 4">
    <name type="scientific">Methylobacterium iners</name>
    <dbReference type="NCBI Taxonomy" id="418707"/>
    <lineage>
        <taxon>Bacteria</taxon>
        <taxon>Pseudomonadati</taxon>
        <taxon>Pseudomonadota</taxon>
        <taxon>Alphaproteobacteria</taxon>
        <taxon>Hyphomicrobiales</taxon>
        <taxon>Methylobacteriaceae</taxon>
        <taxon>Methylobacterium</taxon>
    </lineage>
</organism>
<evidence type="ECO:0000313" key="4">
    <source>
        <dbReference type="Proteomes" id="UP001055125"/>
    </source>
</evidence>
<feature type="domain" description="SMODS and SLOG-associating 2TM effector" evidence="2">
    <location>
        <begin position="10"/>
        <end position="196"/>
    </location>
</feature>
<keyword evidence="1" id="KW-1133">Transmembrane helix</keyword>
<name>A0ABQ4S3D9_9HYPH</name>
<dbReference type="Pfam" id="PF18160">
    <property type="entry name" value="SLATT_5"/>
    <property type="match status" value="1"/>
</dbReference>
<gene>
    <name evidence="3" type="ORF">OCOJLMKI_4889</name>
</gene>